<comment type="caution">
    <text evidence="2">The sequence shown here is derived from an EMBL/GenBank/DDBJ whole genome shotgun (WGS) entry which is preliminary data.</text>
</comment>
<keyword evidence="3" id="KW-1185">Reference proteome</keyword>
<proteinExistence type="predicted"/>
<protein>
    <submittedName>
        <fullName evidence="2">ScyD/ScyE family protein</fullName>
    </submittedName>
</protein>
<gene>
    <name evidence="2" type="ORF">EUA93_02860</name>
</gene>
<name>A0A4V1RKT4_9ACTN</name>
<reference evidence="2 3" key="1">
    <citation type="submission" date="2019-01" db="EMBL/GenBank/DDBJ databases">
        <title>Novel species of Nocardioides.</title>
        <authorList>
            <person name="Liu Q."/>
            <person name="Xin Y.-H."/>
        </authorList>
    </citation>
    <scope>NUCLEOTIDE SEQUENCE [LARGE SCALE GENOMIC DNA]</scope>
    <source>
        <strain evidence="2 3">CGMCC 4.6882</strain>
    </source>
</reference>
<dbReference type="Proteomes" id="UP000294071">
    <property type="component" value="Unassembled WGS sequence"/>
</dbReference>
<feature type="chain" id="PRO_5020794507" evidence="1">
    <location>
        <begin position="29"/>
        <end position="354"/>
    </location>
</feature>
<dbReference type="NCBIfam" id="NF033206">
    <property type="entry name" value="ScyE_fam"/>
    <property type="match status" value="1"/>
</dbReference>
<dbReference type="InterPro" id="IPR011042">
    <property type="entry name" value="6-blade_b-propeller_TolB-like"/>
</dbReference>
<dbReference type="OrthoDB" id="928769at2"/>
<dbReference type="InterPro" id="IPR048031">
    <property type="entry name" value="ScyD/ScyE-like"/>
</dbReference>
<evidence type="ECO:0000313" key="2">
    <source>
        <dbReference type="EMBL" id="RYB93392.1"/>
    </source>
</evidence>
<accession>A0A4V1RKT4</accession>
<dbReference type="AlphaFoldDB" id="A0A4V1RKT4"/>
<sequence length="354" mass="35790">MVTTRGGMAAGAAVLLAGSLLGAPTAGAAPAPEPTTVAKKLVSPLSMVVAGDGTAYVSQNFAGLLTAVPPGGRPKVVFAAPKKGTEVGALSESGGVVHFATTKGKKAVLWWMRPGGAPRMQADLGAYEARKNPDAKQAYGFTDLDATCLAQVPKEVPAAYTGIVESHPYGSAVGHGTTYVADAAGNSILGVDAKGKVSTVAVLPPVPVVITAEAATANKLPACVVGHTYNFEPVPTDVEVGTGGWLYVSLLPGGPEDGSTGANGMVVKVKARTGKVRTVATGFAAATGVAVADNGDVYVAQLFGGMVSRIKAGSDTARPYVMAKMPASVEWADGHLYVSADVLSEKPRGTILQY</sequence>
<dbReference type="Gene3D" id="2.120.10.30">
    <property type="entry name" value="TolB, C-terminal domain"/>
    <property type="match status" value="1"/>
</dbReference>
<keyword evidence="1" id="KW-0732">Signal</keyword>
<dbReference type="SUPFAM" id="SSF63825">
    <property type="entry name" value="YWTD domain"/>
    <property type="match status" value="1"/>
</dbReference>
<evidence type="ECO:0000256" key="1">
    <source>
        <dbReference type="SAM" id="SignalP"/>
    </source>
</evidence>
<dbReference type="EMBL" id="SDWT01000001">
    <property type="protein sequence ID" value="RYB93392.1"/>
    <property type="molecule type" value="Genomic_DNA"/>
</dbReference>
<evidence type="ECO:0000313" key="3">
    <source>
        <dbReference type="Proteomes" id="UP000294071"/>
    </source>
</evidence>
<organism evidence="2 3">
    <name type="scientific">Nocardioides oleivorans</name>
    <dbReference type="NCBI Taxonomy" id="273676"/>
    <lineage>
        <taxon>Bacteria</taxon>
        <taxon>Bacillati</taxon>
        <taxon>Actinomycetota</taxon>
        <taxon>Actinomycetes</taxon>
        <taxon>Propionibacteriales</taxon>
        <taxon>Nocardioidaceae</taxon>
        <taxon>Nocardioides</taxon>
    </lineage>
</organism>
<feature type="signal peptide" evidence="1">
    <location>
        <begin position="1"/>
        <end position="28"/>
    </location>
</feature>